<accession>Q1QZ52</accession>
<dbReference type="HOGENOM" id="CLU_125825_1_3_6"/>
<evidence type="ECO:0000313" key="10">
    <source>
        <dbReference type="EMBL" id="ABE58256.1"/>
    </source>
</evidence>
<dbReference type="GeneID" id="95333656"/>
<dbReference type="GO" id="GO:0015385">
    <property type="term" value="F:sodium:proton antiporter activity"/>
    <property type="evidence" value="ECO:0007669"/>
    <property type="project" value="TreeGrafter"/>
</dbReference>
<keyword evidence="4 8" id="KW-1003">Cell membrane</keyword>
<dbReference type="PANTHER" id="PTHR34702:SF1">
    <property type="entry name" value="NA(+)_H(+) ANTIPORTER SUBUNIT F"/>
    <property type="match status" value="1"/>
</dbReference>
<sequence>MLDFALKVSAVLFAIAILLNLYRATVGPSLPDRILALDTMYVNSIALIVLFGIWLGHRTYFEAALLIAMLGFVSTVAVCKYLLRGDIIE</sequence>
<dbReference type="OrthoDB" id="9800226at2"/>
<gene>
    <name evidence="10" type="ordered locus">Csal_0899</name>
</gene>
<keyword evidence="8" id="KW-0406">Ion transport</keyword>
<keyword evidence="5 9" id="KW-0812">Transmembrane</keyword>
<dbReference type="InterPro" id="IPR007208">
    <property type="entry name" value="MrpF/PhaF-like"/>
</dbReference>
<dbReference type="Pfam" id="PF04066">
    <property type="entry name" value="MrpF_PhaF"/>
    <property type="match status" value="1"/>
</dbReference>
<evidence type="ECO:0000256" key="4">
    <source>
        <dbReference type="ARBA" id="ARBA00022475"/>
    </source>
</evidence>
<feature type="transmembrane region" description="Helical" evidence="9">
    <location>
        <begin position="6"/>
        <end position="22"/>
    </location>
</feature>
<evidence type="ECO:0000256" key="6">
    <source>
        <dbReference type="ARBA" id="ARBA00022989"/>
    </source>
</evidence>
<evidence type="ECO:0000256" key="3">
    <source>
        <dbReference type="ARBA" id="ARBA00022448"/>
    </source>
</evidence>
<comment type="similarity">
    <text evidence="2 8">Belongs to the CPA3 antiporters (TC 2.A.63) subunit F family.</text>
</comment>
<evidence type="ECO:0000256" key="1">
    <source>
        <dbReference type="ARBA" id="ARBA00004651"/>
    </source>
</evidence>
<evidence type="ECO:0000256" key="5">
    <source>
        <dbReference type="ARBA" id="ARBA00022692"/>
    </source>
</evidence>
<keyword evidence="7 8" id="KW-0472">Membrane</keyword>
<dbReference type="eggNOG" id="COG2212">
    <property type="taxonomic scope" value="Bacteria"/>
</dbReference>
<keyword evidence="3 8" id="KW-0813">Transport</keyword>
<evidence type="ECO:0000256" key="7">
    <source>
        <dbReference type="ARBA" id="ARBA00023136"/>
    </source>
</evidence>
<dbReference type="NCBIfam" id="NF004812">
    <property type="entry name" value="PRK06161.1"/>
    <property type="match status" value="1"/>
</dbReference>
<dbReference type="GO" id="GO:0005886">
    <property type="term" value="C:plasma membrane"/>
    <property type="evidence" value="ECO:0007669"/>
    <property type="project" value="UniProtKB-SubCell"/>
</dbReference>
<keyword evidence="8" id="KW-0050">Antiport</keyword>
<dbReference type="AlphaFoldDB" id="Q1QZ52"/>
<feature type="transmembrane region" description="Helical" evidence="9">
    <location>
        <begin position="63"/>
        <end position="83"/>
    </location>
</feature>
<dbReference type="EMBL" id="CP000285">
    <property type="protein sequence ID" value="ABE58256.1"/>
    <property type="molecule type" value="Genomic_DNA"/>
</dbReference>
<reference evidence="10 11" key="1">
    <citation type="journal article" date="2011" name="Stand. Genomic Sci.">
        <title>Complete genome sequence of the halophilic and highly halotolerant Chromohalobacter salexigens type strain (1H11(T)).</title>
        <authorList>
            <person name="Copeland A."/>
            <person name="O'Connor K."/>
            <person name="Lucas S."/>
            <person name="Lapidus A."/>
            <person name="Berry K.W."/>
            <person name="Detter J.C."/>
            <person name="Del Rio T.G."/>
            <person name="Hammon N."/>
            <person name="Dalin E."/>
            <person name="Tice H."/>
            <person name="Pitluck S."/>
            <person name="Bruce D."/>
            <person name="Goodwin L."/>
            <person name="Han C."/>
            <person name="Tapia R."/>
            <person name="Saunders E."/>
            <person name="Schmutz J."/>
            <person name="Brettin T."/>
            <person name="Larimer F."/>
            <person name="Land M."/>
            <person name="Hauser L."/>
            <person name="Vargas C."/>
            <person name="Nieto J.J."/>
            <person name="Kyrpides N.C."/>
            <person name="Ivanova N."/>
            <person name="Goker M."/>
            <person name="Klenk H.P."/>
            <person name="Csonka L.N."/>
            <person name="Woyke T."/>
        </authorList>
    </citation>
    <scope>NUCLEOTIDE SEQUENCE [LARGE SCALE GENOMIC DNA]</scope>
    <source>
        <strain evidence="11">ATCC BAA-138 / DSM 3043 / CIP 106854 / NCIMB 13768 / 1H11</strain>
    </source>
</reference>
<organism evidence="10 11">
    <name type="scientific">Chromohalobacter israelensis (strain ATCC BAA-138 / DSM 3043 / CIP 106854 / NCIMB 13768 / 1H11)</name>
    <name type="common">Chromohalobacter salexigens</name>
    <dbReference type="NCBI Taxonomy" id="290398"/>
    <lineage>
        <taxon>Bacteria</taxon>
        <taxon>Pseudomonadati</taxon>
        <taxon>Pseudomonadota</taxon>
        <taxon>Gammaproteobacteria</taxon>
        <taxon>Oceanospirillales</taxon>
        <taxon>Halomonadaceae</taxon>
        <taxon>Chromohalobacter</taxon>
    </lineage>
</organism>
<dbReference type="STRING" id="290398.Csal_0899"/>
<keyword evidence="6 9" id="KW-1133">Transmembrane helix</keyword>
<dbReference type="PIRSF" id="PIRSF028784">
    <property type="entry name" value="MrpF"/>
    <property type="match status" value="1"/>
</dbReference>
<proteinExistence type="inferred from homology"/>
<name>Q1QZ52_CHRI1</name>
<feature type="transmembrane region" description="Helical" evidence="9">
    <location>
        <begin position="34"/>
        <end position="57"/>
    </location>
</feature>
<evidence type="ECO:0000313" key="11">
    <source>
        <dbReference type="Proteomes" id="UP000000239"/>
    </source>
</evidence>
<keyword evidence="11" id="KW-1185">Reference proteome</keyword>
<protein>
    <submittedName>
        <fullName evidence="10">Multisubunit potassium/proton antiporter, PhaF subunit</fullName>
    </submittedName>
</protein>
<evidence type="ECO:0000256" key="2">
    <source>
        <dbReference type="ARBA" id="ARBA00009212"/>
    </source>
</evidence>
<comment type="subcellular location">
    <subcellularLocation>
        <location evidence="1 8">Cell membrane</location>
        <topology evidence="1 8">Multi-pass membrane protein</topology>
    </subcellularLocation>
</comment>
<dbReference type="KEGG" id="csa:Csal_0899"/>
<dbReference type="PANTHER" id="PTHR34702">
    <property type="entry name" value="NA(+)/H(+) ANTIPORTER SUBUNIT F1"/>
    <property type="match status" value="1"/>
</dbReference>
<evidence type="ECO:0000256" key="9">
    <source>
        <dbReference type="SAM" id="Phobius"/>
    </source>
</evidence>
<evidence type="ECO:0000256" key="8">
    <source>
        <dbReference type="PIRNR" id="PIRNR028784"/>
    </source>
</evidence>
<dbReference type="Proteomes" id="UP000000239">
    <property type="component" value="Chromosome"/>
</dbReference>
<dbReference type="RefSeq" id="WP_011506202.1">
    <property type="nucleotide sequence ID" value="NC_007963.1"/>
</dbReference>